<name>A0AAN8S8A7_POLSC</name>
<keyword evidence="4" id="KW-1185">Reference proteome</keyword>
<comment type="caution">
    <text evidence="2">The sequence shown here is derived from an EMBL/GenBank/DDBJ whole genome shotgun (WGS) entry which is preliminary data.</text>
</comment>
<evidence type="ECO:0000313" key="4">
    <source>
        <dbReference type="Proteomes" id="UP001359485"/>
    </source>
</evidence>
<evidence type="ECO:0000313" key="2">
    <source>
        <dbReference type="EMBL" id="KAK6623102.1"/>
    </source>
</evidence>
<proteinExistence type="predicted"/>
<dbReference type="Proteomes" id="UP001372834">
    <property type="component" value="Unassembled WGS sequence"/>
</dbReference>
<feature type="chain" id="PRO_5042992278" evidence="1">
    <location>
        <begin position="18"/>
        <end position="188"/>
    </location>
</feature>
<dbReference type="EMBL" id="JAWJWF010000005">
    <property type="protein sequence ID" value="KAK6632020.1"/>
    <property type="molecule type" value="Genomic_DNA"/>
</dbReference>
<evidence type="ECO:0000313" key="5">
    <source>
        <dbReference type="Proteomes" id="UP001372834"/>
    </source>
</evidence>
<protein>
    <submittedName>
        <fullName evidence="2">Uncharacterized protein</fullName>
    </submittedName>
</protein>
<reference evidence="2 5" key="1">
    <citation type="submission" date="2023-10" db="EMBL/GenBank/DDBJ databases">
        <title>Genomes of two closely related lineages of the louse Polyplax serrata with different host specificities.</title>
        <authorList>
            <person name="Martinu J."/>
            <person name="Tarabai H."/>
            <person name="Stefka J."/>
            <person name="Hypsa V."/>
        </authorList>
    </citation>
    <scope>NUCLEOTIDE SEQUENCE [LARGE SCALE GENOMIC DNA]</scope>
    <source>
        <strain evidence="3">98ZLc_SE</strain>
        <strain evidence="2">HR10_N</strain>
    </source>
</reference>
<evidence type="ECO:0000256" key="1">
    <source>
        <dbReference type="SAM" id="SignalP"/>
    </source>
</evidence>
<sequence>MNCLCVLVLAAIGATSAAVVAPVGLGLNGHGLNGHGLNGHGLGGTLGATVSETVITPFHRTDAVAGPCSKTIVHTSTFPVVEGNRGVLGGFGTGAGFAYPGTIGNGVGAIAGGIGHGVAGGFTGGLAGIDPLTEAIIGPYPRSVGCGYARHLGGVGSLAGTGVGHLGGGLLGGVFPGGHYGIGNGIIA</sequence>
<dbReference type="Proteomes" id="UP001359485">
    <property type="component" value="Unassembled WGS sequence"/>
</dbReference>
<dbReference type="EMBL" id="JAWJWE010000038">
    <property type="protein sequence ID" value="KAK6623102.1"/>
    <property type="molecule type" value="Genomic_DNA"/>
</dbReference>
<dbReference type="AlphaFoldDB" id="A0AAN8S8A7"/>
<gene>
    <name evidence="2" type="ORF">RUM43_008954</name>
    <name evidence="3" type="ORF">RUM44_007050</name>
</gene>
<feature type="signal peptide" evidence="1">
    <location>
        <begin position="1"/>
        <end position="17"/>
    </location>
</feature>
<evidence type="ECO:0000313" key="3">
    <source>
        <dbReference type="EMBL" id="KAK6632020.1"/>
    </source>
</evidence>
<organism evidence="2 5">
    <name type="scientific">Polyplax serrata</name>
    <name type="common">Common mouse louse</name>
    <dbReference type="NCBI Taxonomy" id="468196"/>
    <lineage>
        <taxon>Eukaryota</taxon>
        <taxon>Metazoa</taxon>
        <taxon>Ecdysozoa</taxon>
        <taxon>Arthropoda</taxon>
        <taxon>Hexapoda</taxon>
        <taxon>Insecta</taxon>
        <taxon>Pterygota</taxon>
        <taxon>Neoptera</taxon>
        <taxon>Paraneoptera</taxon>
        <taxon>Psocodea</taxon>
        <taxon>Troctomorpha</taxon>
        <taxon>Phthiraptera</taxon>
        <taxon>Anoplura</taxon>
        <taxon>Polyplacidae</taxon>
        <taxon>Polyplax</taxon>
    </lineage>
</organism>
<accession>A0AAN8S8A7</accession>
<keyword evidence="1" id="KW-0732">Signal</keyword>